<feature type="domain" description="F-box" evidence="1">
    <location>
        <begin position="1"/>
        <end position="47"/>
    </location>
</feature>
<dbReference type="PANTHER" id="PTHR12125:SF5">
    <property type="entry name" value="F-BOX DOMAIN-CONTAINING PROTEIN"/>
    <property type="match status" value="1"/>
</dbReference>
<dbReference type="OrthoDB" id="1107553at2759"/>
<dbReference type="InterPro" id="IPR036047">
    <property type="entry name" value="F-box-like_dom_sf"/>
</dbReference>
<evidence type="ECO:0008006" key="5">
    <source>
        <dbReference type="Google" id="ProtNLM"/>
    </source>
</evidence>
<dbReference type="GO" id="GO:0019005">
    <property type="term" value="C:SCF ubiquitin ligase complex"/>
    <property type="evidence" value="ECO:0007669"/>
    <property type="project" value="TreeGrafter"/>
</dbReference>
<feature type="domain" description="FBA" evidence="2">
    <location>
        <begin position="73"/>
        <end position="288"/>
    </location>
</feature>
<sequence>MKINDLPTELLTLILIKIPGKELCKSIVLTCKKWNKIINSESFWARKLLLESLASQKLITTLINFNCFEPRRLYFKNPYEKNLIRNPCAEFGYEYWHTRSFIMLKYSREVGSSDYYDFYNGLYLQNCFHDSLTQQEYWGFKIEPDDYLSRPAYDLEGNPFRYYATPYYNATKYQLIDLLSEGVDQKVMEKIKPKIIIEDWYAARTDFGAEYKIDVIFYDSQYKKLEWFEYSEKVPKGGDGKWKKFKKTIENYSKDVRYILFEHFGKDLEFIVGHYGTKLTNSSLKLLF</sequence>
<dbReference type="GO" id="GO:0005737">
    <property type="term" value="C:cytoplasm"/>
    <property type="evidence" value="ECO:0007669"/>
    <property type="project" value="TreeGrafter"/>
</dbReference>
<dbReference type="Gene3D" id="1.20.1280.50">
    <property type="match status" value="1"/>
</dbReference>
<evidence type="ECO:0000313" key="4">
    <source>
        <dbReference type="Proteomes" id="UP000663879"/>
    </source>
</evidence>
<dbReference type="PANTHER" id="PTHR12125">
    <property type="entry name" value="F-BOX ONLY PROTEIN 6-LIKE PROTEIN"/>
    <property type="match status" value="1"/>
</dbReference>
<dbReference type="Pfam" id="PF04300">
    <property type="entry name" value="FBA"/>
    <property type="match status" value="1"/>
</dbReference>
<dbReference type="GO" id="GO:0031146">
    <property type="term" value="P:SCF-dependent proteasomal ubiquitin-dependent protein catabolic process"/>
    <property type="evidence" value="ECO:0007669"/>
    <property type="project" value="TreeGrafter"/>
</dbReference>
<name>A0A813XYJ5_9BILA</name>
<dbReference type="Gene3D" id="2.60.120.260">
    <property type="entry name" value="Galactose-binding domain-like"/>
    <property type="match status" value="1"/>
</dbReference>
<evidence type="ECO:0000313" key="3">
    <source>
        <dbReference type="EMBL" id="CAF0875050.1"/>
    </source>
</evidence>
<dbReference type="InterPro" id="IPR039752">
    <property type="entry name" value="F-box_only"/>
</dbReference>
<dbReference type="Pfam" id="PF12937">
    <property type="entry name" value="F-box-like"/>
    <property type="match status" value="1"/>
</dbReference>
<dbReference type="PROSITE" id="PS51114">
    <property type="entry name" value="FBA"/>
    <property type="match status" value="1"/>
</dbReference>
<dbReference type="FunFam" id="2.60.120.260:FF:000012">
    <property type="entry name" value="F-box only protein 2"/>
    <property type="match status" value="1"/>
</dbReference>
<gene>
    <name evidence="3" type="ORF">OXX778_LOCUS10127</name>
</gene>
<dbReference type="InterPro" id="IPR008979">
    <property type="entry name" value="Galactose-bd-like_sf"/>
</dbReference>
<dbReference type="GO" id="GO:0061630">
    <property type="term" value="F:ubiquitin protein ligase activity"/>
    <property type="evidence" value="ECO:0007669"/>
    <property type="project" value="TreeGrafter"/>
</dbReference>
<organism evidence="3 4">
    <name type="scientific">Brachionus calyciflorus</name>
    <dbReference type="NCBI Taxonomy" id="104777"/>
    <lineage>
        <taxon>Eukaryota</taxon>
        <taxon>Metazoa</taxon>
        <taxon>Spiralia</taxon>
        <taxon>Gnathifera</taxon>
        <taxon>Rotifera</taxon>
        <taxon>Eurotatoria</taxon>
        <taxon>Monogononta</taxon>
        <taxon>Pseudotrocha</taxon>
        <taxon>Ploima</taxon>
        <taxon>Brachionidae</taxon>
        <taxon>Brachionus</taxon>
    </lineage>
</organism>
<dbReference type="GO" id="GO:0006516">
    <property type="term" value="P:glycoprotein catabolic process"/>
    <property type="evidence" value="ECO:0007669"/>
    <property type="project" value="TreeGrafter"/>
</dbReference>
<dbReference type="PROSITE" id="PS50181">
    <property type="entry name" value="FBOX"/>
    <property type="match status" value="1"/>
</dbReference>
<reference evidence="3" key="1">
    <citation type="submission" date="2021-02" db="EMBL/GenBank/DDBJ databases">
        <authorList>
            <person name="Nowell W R."/>
        </authorList>
    </citation>
    <scope>NUCLEOTIDE SEQUENCE</scope>
    <source>
        <strain evidence="3">Ploen Becks lab</strain>
    </source>
</reference>
<dbReference type="Proteomes" id="UP000663879">
    <property type="component" value="Unassembled WGS sequence"/>
</dbReference>
<accession>A0A813XYJ5</accession>
<dbReference type="InterPro" id="IPR001810">
    <property type="entry name" value="F-box_dom"/>
</dbReference>
<dbReference type="SUPFAM" id="SSF81383">
    <property type="entry name" value="F-box domain"/>
    <property type="match status" value="1"/>
</dbReference>
<dbReference type="EMBL" id="CAJNOC010001565">
    <property type="protein sequence ID" value="CAF0875050.1"/>
    <property type="molecule type" value="Genomic_DNA"/>
</dbReference>
<keyword evidence="4" id="KW-1185">Reference proteome</keyword>
<proteinExistence type="predicted"/>
<dbReference type="SMART" id="SM01198">
    <property type="entry name" value="FBA"/>
    <property type="match status" value="1"/>
</dbReference>
<protein>
    <recommendedName>
        <fullName evidence="5">F-box domain-containing protein</fullName>
    </recommendedName>
</protein>
<dbReference type="AlphaFoldDB" id="A0A813XYJ5"/>
<dbReference type="SMART" id="SM00256">
    <property type="entry name" value="FBOX"/>
    <property type="match status" value="1"/>
</dbReference>
<evidence type="ECO:0000259" key="2">
    <source>
        <dbReference type="PROSITE" id="PS51114"/>
    </source>
</evidence>
<comment type="caution">
    <text evidence="3">The sequence shown here is derived from an EMBL/GenBank/DDBJ whole genome shotgun (WGS) entry which is preliminary data.</text>
</comment>
<evidence type="ECO:0000259" key="1">
    <source>
        <dbReference type="PROSITE" id="PS50181"/>
    </source>
</evidence>
<dbReference type="SUPFAM" id="SSF49785">
    <property type="entry name" value="Galactose-binding domain-like"/>
    <property type="match status" value="1"/>
</dbReference>
<dbReference type="GO" id="GO:0036503">
    <property type="term" value="P:ERAD pathway"/>
    <property type="evidence" value="ECO:0007669"/>
    <property type="project" value="TreeGrafter"/>
</dbReference>
<dbReference type="InterPro" id="IPR007397">
    <property type="entry name" value="F-box-assoc_dom"/>
</dbReference>